<dbReference type="Gene3D" id="3.20.20.80">
    <property type="entry name" value="Glycosidases"/>
    <property type="match status" value="1"/>
</dbReference>
<dbReference type="InterPro" id="IPR006047">
    <property type="entry name" value="GH13_cat_dom"/>
</dbReference>
<evidence type="ECO:0000259" key="1">
    <source>
        <dbReference type="SMART" id="SM00642"/>
    </source>
</evidence>
<dbReference type="AlphaFoldDB" id="A0A336N4W6"/>
<dbReference type="InterPro" id="IPR013780">
    <property type="entry name" value="Glyco_hydro_b"/>
</dbReference>
<dbReference type="EC" id="3.2.1.1" evidence="2"/>
<dbReference type="GeneID" id="49636110"/>
<protein>
    <submittedName>
        <fullName evidence="2">Alpha-amylase 2</fullName>
        <ecNumber evidence="2">3.2.1.1</ecNumber>
    </submittedName>
</protein>
<dbReference type="Pfam" id="PF00128">
    <property type="entry name" value="Alpha-amylase"/>
    <property type="match status" value="2"/>
</dbReference>
<dbReference type="STRING" id="732.ADJ80_08655"/>
<keyword evidence="2" id="KW-0326">Glycosidase</keyword>
<dbReference type="Pfam" id="PF16657">
    <property type="entry name" value="Malt_amylase_C"/>
    <property type="match status" value="1"/>
</dbReference>
<dbReference type="GO" id="GO:0004556">
    <property type="term" value="F:alpha-amylase activity"/>
    <property type="evidence" value="ECO:0007669"/>
    <property type="project" value="UniProtKB-EC"/>
</dbReference>
<feature type="domain" description="Glycosyl hydrolase family 13 catalytic" evidence="1">
    <location>
        <begin position="28"/>
        <end position="344"/>
    </location>
</feature>
<dbReference type="PANTHER" id="PTHR47786:SF2">
    <property type="entry name" value="GLYCOSYL HYDROLASE FAMILY 13 CATALYTIC DOMAIN-CONTAINING PROTEIN"/>
    <property type="match status" value="1"/>
</dbReference>
<gene>
    <name evidence="2" type="primary">amyB</name>
    <name evidence="2" type="ORF">NCTC5908_01298</name>
</gene>
<dbReference type="PANTHER" id="PTHR47786">
    <property type="entry name" value="ALPHA-1,4-GLUCAN:MALTOSE-1-PHOSPHATE MALTOSYLTRANSFERASE"/>
    <property type="match status" value="1"/>
</dbReference>
<dbReference type="InterPro" id="IPR032091">
    <property type="entry name" value="Malt_amylase-like_C"/>
</dbReference>
<proteinExistence type="predicted"/>
<dbReference type="CDD" id="cd11313">
    <property type="entry name" value="AmyAc_arch_bac_AmyA"/>
    <property type="match status" value="1"/>
</dbReference>
<keyword evidence="2" id="KW-0378">Hydrolase</keyword>
<dbReference type="EMBL" id="UFSP01000002">
    <property type="protein sequence ID" value="SSZ29497.1"/>
    <property type="molecule type" value="Genomic_DNA"/>
</dbReference>
<dbReference type="SUPFAM" id="SSF51445">
    <property type="entry name" value="(Trans)glycosidases"/>
    <property type="match status" value="1"/>
</dbReference>
<dbReference type="SMART" id="SM00642">
    <property type="entry name" value="Aamy"/>
    <property type="match status" value="1"/>
</dbReference>
<accession>A0A336N4W6</accession>
<dbReference type="RefSeq" id="WP_005703305.1">
    <property type="nucleotide sequence ID" value="NZ_MAQF01000001.1"/>
</dbReference>
<evidence type="ECO:0000313" key="2">
    <source>
        <dbReference type="EMBL" id="SSZ29497.1"/>
    </source>
</evidence>
<reference evidence="2 3" key="1">
    <citation type="submission" date="2018-06" db="EMBL/GenBank/DDBJ databases">
        <authorList>
            <consortium name="Pathogen Informatics"/>
            <person name="Doyle S."/>
        </authorList>
    </citation>
    <scope>NUCLEOTIDE SEQUENCE [LARGE SCALE GENOMIC DNA]</scope>
    <source>
        <strain evidence="2 3">NCTC5908</strain>
    </source>
</reference>
<name>A0A336N4W6_AGGAP</name>
<organism evidence="2 3">
    <name type="scientific">Aggregatibacter aphrophilus</name>
    <name type="common">Haemophilus aphrophilus</name>
    <dbReference type="NCBI Taxonomy" id="732"/>
    <lineage>
        <taxon>Bacteria</taxon>
        <taxon>Pseudomonadati</taxon>
        <taxon>Pseudomonadota</taxon>
        <taxon>Gammaproteobacteria</taxon>
        <taxon>Pasteurellales</taxon>
        <taxon>Pasteurellaceae</taxon>
        <taxon>Aggregatibacter</taxon>
    </lineage>
</organism>
<dbReference type="SUPFAM" id="SSF51011">
    <property type="entry name" value="Glycosyl hydrolase domain"/>
    <property type="match status" value="1"/>
</dbReference>
<dbReference type="Proteomes" id="UP000253728">
    <property type="component" value="Unassembled WGS sequence"/>
</dbReference>
<dbReference type="Gene3D" id="2.60.40.1180">
    <property type="entry name" value="Golgi alpha-mannosidase II"/>
    <property type="match status" value="1"/>
</dbReference>
<evidence type="ECO:0000313" key="3">
    <source>
        <dbReference type="Proteomes" id="UP000253728"/>
    </source>
</evidence>
<dbReference type="GO" id="GO:0005975">
    <property type="term" value="P:carbohydrate metabolic process"/>
    <property type="evidence" value="ECO:0007669"/>
    <property type="project" value="InterPro"/>
</dbReference>
<sequence length="436" mass="50508">MTALAQYQPQPYVELQHPAWAESAVIYQVNLRQFTPEGTINAFKAHLPRLKELGVDILWLMPIHPIGVKNRKGSLGSPYSVQDYYAVNPEFGSMEDFKALVAEIHHLGMYVILDWVANHSAWDNPLTLSHPEWYTKNKHGDFQPTPWYDWDDIIEFDFNQPDLRQYMTNAMKYWVKTTDIDGFRCDVAGFVPVDFWNNVRRELDEIKPVFMLAEWESRDLHRHAFDMTYDWSLWDKLIAVANGKGFNALVEYMAHDVKTFPRDAYRMTFTDNHDKNAWEGNPYLNFGAALPATIVLTVVVNGMPLIYNGQEVGLARSLKFYDRDPIEWRAHPHAELYRALFALKHQNLALRNGRDGGVMVRINNNGEKVLSFYRESEGHRMVAVINFSDKAVNVTLQCGDIAGQYRDWFQRQDYTLADSADIKLGAWDYLILSQTK</sequence>
<dbReference type="InterPro" id="IPR017853">
    <property type="entry name" value="GH"/>
</dbReference>